<dbReference type="GeneID" id="81367536"/>
<reference evidence="1" key="1">
    <citation type="submission" date="2022-12" db="EMBL/GenBank/DDBJ databases">
        <authorList>
            <person name="Petersen C."/>
        </authorList>
    </citation>
    <scope>NUCLEOTIDE SEQUENCE</scope>
    <source>
        <strain evidence="1">IBT 29677</strain>
    </source>
</reference>
<dbReference type="Proteomes" id="UP001147747">
    <property type="component" value="Unassembled WGS sequence"/>
</dbReference>
<accession>A0A9W9W6B7</accession>
<organism evidence="1 2">
    <name type="scientific">Penicillium cosmopolitanum</name>
    <dbReference type="NCBI Taxonomy" id="1131564"/>
    <lineage>
        <taxon>Eukaryota</taxon>
        <taxon>Fungi</taxon>
        <taxon>Dikarya</taxon>
        <taxon>Ascomycota</taxon>
        <taxon>Pezizomycotina</taxon>
        <taxon>Eurotiomycetes</taxon>
        <taxon>Eurotiomycetidae</taxon>
        <taxon>Eurotiales</taxon>
        <taxon>Aspergillaceae</taxon>
        <taxon>Penicillium</taxon>
    </lineage>
</organism>
<dbReference type="EMBL" id="JAPZBU010000005">
    <property type="protein sequence ID" value="KAJ5404048.1"/>
    <property type="molecule type" value="Genomic_DNA"/>
</dbReference>
<evidence type="ECO:0000313" key="1">
    <source>
        <dbReference type="EMBL" id="KAJ5404048.1"/>
    </source>
</evidence>
<dbReference type="OrthoDB" id="5068804at2759"/>
<protein>
    <submittedName>
        <fullName evidence="1">Uncharacterized protein</fullName>
    </submittedName>
</protein>
<comment type="caution">
    <text evidence="1">The sequence shown here is derived from an EMBL/GenBank/DDBJ whole genome shotgun (WGS) entry which is preliminary data.</text>
</comment>
<dbReference type="AlphaFoldDB" id="A0A9W9W6B7"/>
<proteinExistence type="predicted"/>
<keyword evidence="2" id="KW-1185">Reference proteome</keyword>
<dbReference type="RefSeq" id="XP_056491290.1">
    <property type="nucleotide sequence ID" value="XM_056628556.1"/>
</dbReference>
<gene>
    <name evidence="1" type="ORF">N7509_003919</name>
</gene>
<sequence>MTSLISFPSSFLEETFISPTVAAEDAQRFFEQHGIFYAPDPDIGKLVATLGSEAVHGKVRMERFPIRDSRLRAIIGPFTESFCFTLGPDPKSFYASTITDKADHRIIVYMWGRGSHCEFSEGSHIGELKGALASNGLVQVPYSWLKKRNLPDRTIKFEDGGM</sequence>
<name>A0A9W9W6B7_9EURO</name>
<reference evidence="1" key="2">
    <citation type="journal article" date="2023" name="IMA Fungus">
        <title>Comparative genomic study of the Penicillium genus elucidates a diverse pangenome and 15 lateral gene transfer events.</title>
        <authorList>
            <person name="Petersen C."/>
            <person name="Sorensen T."/>
            <person name="Nielsen M.R."/>
            <person name="Sondergaard T.E."/>
            <person name="Sorensen J.L."/>
            <person name="Fitzpatrick D.A."/>
            <person name="Frisvad J.C."/>
            <person name="Nielsen K.L."/>
        </authorList>
    </citation>
    <scope>NUCLEOTIDE SEQUENCE</scope>
    <source>
        <strain evidence="1">IBT 29677</strain>
    </source>
</reference>
<evidence type="ECO:0000313" key="2">
    <source>
        <dbReference type="Proteomes" id="UP001147747"/>
    </source>
</evidence>